<comment type="caution">
    <text evidence="1">The sequence shown here is derived from an EMBL/GenBank/DDBJ whole genome shotgun (WGS) entry which is preliminary data.</text>
</comment>
<evidence type="ECO:0000313" key="2">
    <source>
        <dbReference type="Proteomes" id="UP000283634"/>
    </source>
</evidence>
<dbReference type="OrthoDB" id="268516at2759"/>
<keyword evidence="2" id="KW-1185">Reference proteome</keyword>
<gene>
    <name evidence="1" type="ORF">TraAM80_06692</name>
</gene>
<dbReference type="RefSeq" id="XP_029236642.1">
    <property type="nucleotide sequence ID" value="XM_029383525.1"/>
</dbReference>
<dbReference type="Proteomes" id="UP000283634">
    <property type="component" value="Unassembled WGS sequence"/>
</dbReference>
<name>A0A422N967_TRYRA</name>
<sequence length="108" mass="12754">MIDLRECVTRHKQTTWVFSETMATLQNEEKLRRWLKDYDESFGHPPLLEAVEKVRSKLEQEGGVRVLNPTVFHDPDVYLSRGKRCEKFPFRRRSSEKRGMKKSGSQKA</sequence>
<dbReference type="AlphaFoldDB" id="A0A422N967"/>
<dbReference type="EMBL" id="MKGL01000252">
    <property type="protein sequence ID" value="RNF01972.1"/>
    <property type="molecule type" value="Genomic_DNA"/>
</dbReference>
<proteinExistence type="predicted"/>
<protein>
    <submittedName>
        <fullName evidence="1">Uncharacterized protein</fullName>
    </submittedName>
</protein>
<dbReference type="GeneID" id="40330625"/>
<dbReference type="VEuPathDB" id="TriTrypDB:TRSC58_01877"/>
<organism evidence="1 2">
    <name type="scientific">Trypanosoma rangeli</name>
    <dbReference type="NCBI Taxonomy" id="5698"/>
    <lineage>
        <taxon>Eukaryota</taxon>
        <taxon>Discoba</taxon>
        <taxon>Euglenozoa</taxon>
        <taxon>Kinetoplastea</taxon>
        <taxon>Metakinetoplastina</taxon>
        <taxon>Trypanosomatida</taxon>
        <taxon>Trypanosomatidae</taxon>
        <taxon>Trypanosoma</taxon>
        <taxon>Herpetosoma</taxon>
    </lineage>
</organism>
<evidence type="ECO:0000313" key="1">
    <source>
        <dbReference type="EMBL" id="RNF01972.1"/>
    </source>
</evidence>
<reference evidence="1 2" key="1">
    <citation type="journal article" date="2018" name="BMC Genomics">
        <title>Genomic comparison of Trypanosoma conorhini and Trypanosoma rangeli to Trypanosoma cruzi strains of high and low virulence.</title>
        <authorList>
            <person name="Bradwell K.R."/>
            <person name="Koparde V.N."/>
            <person name="Matveyev A.V."/>
            <person name="Serrano M.G."/>
            <person name="Alves J.M."/>
            <person name="Parikh H."/>
            <person name="Huang B."/>
            <person name="Lee V."/>
            <person name="Espinosa-Alvarez O."/>
            <person name="Ortiz P.A."/>
            <person name="Costa-Martins A.G."/>
            <person name="Teixeira M.M."/>
            <person name="Buck G.A."/>
        </authorList>
    </citation>
    <scope>NUCLEOTIDE SEQUENCE [LARGE SCALE GENOMIC DNA]</scope>
    <source>
        <strain evidence="1 2">AM80</strain>
    </source>
</reference>
<accession>A0A422N967</accession>